<evidence type="ECO:0000313" key="2">
    <source>
        <dbReference type="EMBL" id="CAB4172514.1"/>
    </source>
</evidence>
<dbReference type="EMBL" id="LR796883">
    <property type="protein sequence ID" value="CAB4172514.1"/>
    <property type="molecule type" value="Genomic_DNA"/>
</dbReference>
<name>A0A6J5N0T9_9CAUD</name>
<evidence type="ECO:0000313" key="4">
    <source>
        <dbReference type="EMBL" id="CAB4202818.1"/>
    </source>
</evidence>
<evidence type="ECO:0000313" key="3">
    <source>
        <dbReference type="EMBL" id="CAB4183573.1"/>
    </source>
</evidence>
<dbReference type="EMBL" id="LR796570">
    <property type="protein sequence ID" value="CAB4151731.1"/>
    <property type="molecule type" value="Genomic_DNA"/>
</dbReference>
<evidence type="ECO:0000313" key="6">
    <source>
        <dbReference type="EMBL" id="CAB5229439.1"/>
    </source>
</evidence>
<dbReference type="EMBL" id="LR798399">
    <property type="protein sequence ID" value="CAB5229439.1"/>
    <property type="molecule type" value="Genomic_DNA"/>
</dbReference>
<gene>
    <name evidence="3" type="ORF">UFOVP1104_27</name>
    <name evidence="4" type="ORF">UFOVP1371_40</name>
    <name evidence="5" type="ORF">UFOVP1468_48</name>
    <name evidence="6" type="ORF">UFOVP1555_59</name>
    <name evidence="1" type="ORF">UFOVP596_31</name>
    <name evidence="2" type="ORF">UFOVP938_13</name>
</gene>
<accession>A0A6J5N0T9</accession>
<evidence type="ECO:0000313" key="5">
    <source>
        <dbReference type="EMBL" id="CAB4214813.1"/>
    </source>
</evidence>
<protein>
    <submittedName>
        <fullName evidence="1">Uncharacterized protein</fullName>
    </submittedName>
</protein>
<sequence>MSSTNAVSADQQSDFGNYRLISVAGQSLVTTGNAVVALPILGGGIGGGSYILRRITVGNPSNIAGGAVMNMNTANITIITSSDGNTSNAVTTAAGQTLANVTAANTWQDLTLAAGAATTAYTANTLFVKVGVGVTNAAVNISVFGDVVSF</sequence>
<organism evidence="1">
    <name type="scientific">uncultured Caudovirales phage</name>
    <dbReference type="NCBI Taxonomy" id="2100421"/>
    <lineage>
        <taxon>Viruses</taxon>
        <taxon>Duplodnaviria</taxon>
        <taxon>Heunggongvirae</taxon>
        <taxon>Uroviricota</taxon>
        <taxon>Caudoviricetes</taxon>
        <taxon>Peduoviridae</taxon>
        <taxon>Maltschvirus</taxon>
        <taxon>Maltschvirus maltsch</taxon>
    </lineage>
</organism>
<reference evidence="1" key="1">
    <citation type="submission" date="2020-04" db="EMBL/GenBank/DDBJ databases">
        <authorList>
            <person name="Chiriac C."/>
            <person name="Salcher M."/>
            <person name="Ghai R."/>
            <person name="Kavagutti S V."/>
        </authorList>
    </citation>
    <scope>NUCLEOTIDE SEQUENCE</scope>
</reference>
<dbReference type="EMBL" id="LR797047">
    <property type="protein sequence ID" value="CAB4183573.1"/>
    <property type="molecule type" value="Genomic_DNA"/>
</dbReference>
<dbReference type="EMBL" id="LR797416">
    <property type="protein sequence ID" value="CAB4214813.1"/>
    <property type="molecule type" value="Genomic_DNA"/>
</dbReference>
<proteinExistence type="predicted"/>
<dbReference type="EMBL" id="LR797322">
    <property type="protein sequence ID" value="CAB4202818.1"/>
    <property type="molecule type" value="Genomic_DNA"/>
</dbReference>
<evidence type="ECO:0000313" key="1">
    <source>
        <dbReference type="EMBL" id="CAB4151731.1"/>
    </source>
</evidence>